<dbReference type="GO" id="GO:0001002">
    <property type="term" value="F:RNA polymerase III type 1 promoter sequence-specific DNA binding"/>
    <property type="evidence" value="ECO:0007669"/>
    <property type="project" value="TreeGrafter"/>
</dbReference>
<dbReference type="STRING" id="50990.A0A4R5XEF4"/>
<evidence type="ECO:0000313" key="8">
    <source>
        <dbReference type="EMBL" id="TDL29471.1"/>
    </source>
</evidence>
<feature type="domain" description="Transcription factor IIIC subunit 5 HTH" evidence="6">
    <location>
        <begin position="194"/>
        <end position="350"/>
    </location>
</feature>
<keyword evidence="3" id="KW-0804">Transcription</keyword>
<feature type="region of interest" description="Disordered" evidence="5">
    <location>
        <begin position="1"/>
        <end position="22"/>
    </location>
</feature>
<reference evidence="8 9" key="1">
    <citation type="submission" date="2018-06" db="EMBL/GenBank/DDBJ databases">
        <title>A transcriptomic atlas of mushroom development highlights an independent origin of complex multicellularity.</title>
        <authorList>
            <consortium name="DOE Joint Genome Institute"/>
            <person name="Krizsan K."/>
            <person name="Almasi E."/>
            <person name="Merenyi Z."/>
            <person name="Sahu N."/>
            <person name="Viragh M."/>
            <person name="Koszo T."/>
            <person name="Mondo S."/>
            <person name="Kiss B."/>
            <person name="Balint B."/>
            <person name="Kues U."/>
            <person name="Barry K."/>
            <person name="Hegedus J.C."/>
            <person name="Henrissat B."/>
            <person name="Johnson J."/>
            <person name="Lipzen A."/>
            <person name="Ohm R."/>
            <person name="Nagy I."/>
            <person name="Pangilinan J."/>
            <person name="Yan J."/>
            <person name="Xiong Y."/>
            <person name="Grigoriev I.V."/>
            <person name="Hibbett D.S."/>
            <person name="Nagy L.G."/>
        </authorList>
    </citation>
    <scope>NUCLEOTIDE SEQUENCE [LARGE SCALE GENOMIC DNA]</scope>
    <source>
        <strain evidence="8 9">SZMC22713</strain>
    </source>
</reference>
<feature type="region of interest" description="Disordered" evidence="5">
    <location>
        <begin position="169"/>
        <end position="198"/>
    </location>
</feature>
<feature type="region of interest" description="Disordered" evidence="5">
    <location>
        <begin position="376"/>
        <end position="400"/>
    </location>
</feature>
<proteinExistence type="predicted"/>
<dbReference type="GO" id="GO:0000127">
    <property type="term" value="C:transcription factor TFIIIC complex"/>
    <property type="evidence" value="ECO:0007669"/>
    <property type="project" value="InterPro"/>
</dbReference>
<dbReference type="AlphaFoldDB" id="A0A4R5XEF4"/>
<evidence type="ECO:0000256" key="4">
    <source>
        <dbReference type="ARBA" id="ARBA00023242"/>
    </source>
</evidence>
<comment type="subcellular location">
    <subcellularLocation>
        <location evidence="1">Nucleus</location>
    </subcellularLocation>
</comment>
<name>A0A4R5XEF4_9AGAM</name>
<keyword evidence="9" id="KW-1185">Reference proteome</keyword>
<dbReference type="InterPro" id="IPR041499">
    <property type="entry name" value="Tfc1/Sfc1_N"/>
</dbReference>
<evidence type="ECO:0008006" key="10">
    <source>
        <dbReference type="Google" id="ProtNLM"/>
    </source>
</evidence>
<evidence type="ECO:0000313" key="9">
    <source>
        <dbReference type="Proteomes" id="UP000294933"/>
    </source>
</evidence>
<evidence type="ECO:0000259" key="7">
    <source>
        <dbReference type="Pfam" id="PF17682"/>
    </source>
</evidence>
<evidence type="ECO:0000256" key="5">
    <source>
        <dbReference type="SAM" id="MobiDB-lite"/>
    </source>
</evidence>
<feature type="compositionally biased region" description="Low complexity" evidence="5">
    <location>
        <begin position="1"/>
        <end position="17"/>
    </location>
</feature>
<dbReference type="EMBL" id="ML170156">
    <property type="protein sequence ID" value="TDL29471.1"/>
    <property type="molecule type" value="Genomic_DNA"/>
</dbReference>
<dbReference type="Gene3D" id="3.30.200.160">
    <property type="entry name" value="TFIIIC, subcomplex tauA, subunit Sfc1, barrel domain"/>
    <property type="match status" value="1"/>
</dbReference>
<dbReference type="GO" id="GO:0006384">
    <property type="term" value="P:transcription initiation at RNA polymerase III promoter"/>
    <property type="evidence" value="ECO:0007669"/>
    <property type="project" value="InterPro"/>
</dbReference>
<evidence type="ECO:0000256" key="2">
    <source>
        <dbReference type="ARBA" id="ARBA00023125"/>
    </source>
</evidence>
<keyword evidence="4" id="KW-0539">Nucleus</keyword>
<dbReference type="VEuPathDB" id="FungiDB:BD410DRAFT_24170"/>
<dbReference type="GO" id="GO:0005634">
    <property type="term" value="C:nucleus"/>
    <property type="evidence" value="ECO:0007669"/>
    <property type="project" value="UniProtKB-SubCell"/>
</dbReference>
<dbReference type="Proteomes" id="UP000294933">
    <property type="component" value="Unassembled WGS sequence"/>
</dbReference>
<dbReference type="InterPro" id="IPR040454">
    <property type="entry name" value="TF_IIIC_Tfc1/Sfc1"/>
</dbReference>
<dbReference type="InterPro" id="IPR042536">
    <property type="entry name" value="TFIIIC_tauA_Sfc1"/>
</dbReference>
<evidence type="ECO:0000256" key="1">
    <source>
        <dbReference type="ARBA" id="ARBA00004123"/>
    </source>
</evidence>
<keyword evidence="2" id="KW-0238">DNA-binding</keyword>
<feature type="domain" description="Transcription factor IIIC subunit Tfc1/Sfc1 triple barrel" evidence="7">
    <location>
        <begin position="25"/>
        <end position="134"/>
    </location>
</feature>
<accession>A0A4R5XEF4</accession>
<evidence type="ECO:0000256" key="3">
    <source>
        <dbReference type="ARBA" id="ARBA00023163"/>
    </source>
</evidence>
<gene>
    <name evidence="8" type="ORF">BD410DRAFT_24170</name>
</gene>
<organism evidence="8 9">
    <name type="scientific">Rickenella mellea</name>
    <dbReference type="NCBI Taxonomy" id="50990"/>
    <lineage>
        <taxon>Eukaryota</taxon>
        <taxon>Fungi</taxon>
        <taxon>Dikarya</taxon>
        <taxon>Basidiomycota</taxon>
        <taxon>Agaricomycotina</taxon>
        <taxon>Agaricomycetes</taxon>
        <taxon>Hymenochaetales</taxon>
        <taxon>Rickenellaceae</taxon>
        <taxon>Rickenella</taxon>
    </lineage>
</organism>
<dbReference type="Pfam" id="PF09734">
    <property type="entry name" value="Tau95"/>
    <property type="match status" value="1"/>
</dbReference>
<dbReference type="OrthoDB" id="5598268at2759"/>
<dbReference type="PANTHER" id="PTHR13230">
    <property type="entry name" value="GENERAL TRANSCRIPTION FACTOR IIIC, POLYPEPTIDE 5"/>
    <property type="match status" value="1"/>
</dbReference>
<evidence type="ECO:0000259" key="6">
    <source>
        <dbReference type="Pfam" id="PF09734"/>
    </source>
</evidence>
<protein>
    <recommendedName>
        <fullName evidence="10">Transcription factor IIIC subunit 5 HTH domain-containing protein</fullName>
    </recommendedName>
</protein>
<dbReference type="InterPro" id="IPR019136">
    <property type="entry name" value="TF_IIIC_su-5_HTH"/>
</dbReference>
<sequence>MEPSSSESTSTTQAAEQPLPSKDFYSVQYPGYVKSSSVPLAVQSLGGQSSLDRAFRRSATKNEALLELNLRPGNPFAHPIPGDVVGTNNILLKITKRKRRRINTEDEVIGDFTAEAVGVIPKTVRFRSMADYQYMPNVDDPVTQLRFAMDRMDVQAIKNYTIPTEKEDYTTRTHTSVGEDDHMDGTSERSNLRLPPPPIFSRQGIPQLYNYKANNMSVLTTVVDPETGEERKRLINKSKWRGYGPSTISFAEQGVPTNPPQNVQDAADSANLNVLATLKKLFEERPCWTRAALNNQLNATEIREVQNSKILIPLVGYVFQDGPWRDTLVRLGYDPRDDPNARLFQRIYFRNLNHPVVRPSVITRRQEGRHAVAVLARNTNEEQEQNRDVPSDNTSRPQSHIFDGVTLSNEVAAFQLCDVHDPMLKGMIEDEEAVRDVCNERDGWYTTHAFERIKDVLRFKFFSLLDGHIATDEECVALLERKVGTAALGKEAQRKRAGKHNMAKGALPVEDAAVARLRATLDSQARKFRSRKPLE</sequence>
<feature type="compositionally biased region" description="Basic and acidic residues" evidence="5">
    <location>
        <begin position="169"/>
        <end position="191"/>
    </location>
</feature>
<dbReference type="PANTHER" id="PTHR13230:SF5">
    <property type="entry name" value="GENERAL TRANSCRIPTION FACTOR 3C POLYPEPTIDE 5"/>
    <property type="match status" value="1"/>
</dbReference>
<dbReference type="Pfam" id="PF17682">
    <property type="entry name" value="Tau95_N"/>
    <property type="match status" value="1"/>
</dbReference>
<dbReference type="GO" id="GO:0001003">
    <property type="term" value="F:RNA polymerase III type 2 promoter sequence-specific DNA binding"/>
    <property type="evidence" value="ECO:0007669"/>
    <property type="project" value="TreeGrafter"/>
</dbReference>